<keyword evidence="2" id="KW-1185">Reference proteome</keyword>
<gene>
    <name evidence="1" type="ORF">SAMN05444128_3584</name>
</gene>
<dbReference type="AlphaFoldDB" id="A0A1R3XTT8"/>
<dbReference type="STRING" id="1317125.SAMN05444128_3584"/>
<dbReference type="GO" id="GO:0004553">
    <property type="term" value="F:hydrolase activity, hydrolyzing O-glycosyl compounds"/>
    <property type="evidence" value="ECO:0007669"/>
    <property type="project" value="UniProtKB-ARBA"/>
</dbReference>
<keyword evidence="1" id="KW-0430">Lectin</keyword>
<dbReference type="Proteomes" id="UP000187181">
    <property type="component" value="Unassembled WGS sequence"/>
</dbReference>
<evidence type="ECO:0000313" key="1">
    <source>
        <dbReference type="EMBL" id="SIT94462.1"/>
    </source>
</evidence>
<evidence type="ECO:0000313" key="2">
    <source>
        <dbReference type="Proteomes" id="UP000187181"/>
    </source>
</evidence>
<dbReference type="Gene3D" id="2.60.120.200">
    <property type="match status" value="1"/>
</dbReference>
<sequence>MKNKRTWWISAAVGVMLGVTCLSGISCSKPRTQSPQPDEKVWTLNSLVSIAAHQPTVWGNPRLIDVGAGEKAIAFDGIEDGLLINSNPIAGAEEFEIEVEFMPYAGYPDNIEQRFLHIQHPGNPDRRILIELRLNSRQQWYADFFMRTENAALTLIDSTRTHPVNEWATIKLHYRQGQMTGFVNGVEEVSGKITYLPISPTASTSIGTRMDKRSWFKGAIKAVRFSTK</sequence>
<proteinExistence type="predicted"/>
<name>A0A1R3XTT8_9BACT</name>
<dbReference type="PROSITE" id="PS51257">
    <property type="entry name" value="PROKAR_LIPOPROTEIN"/>
    <property type="match status" value="1"/>
</dbReference>
<organism evidence="1 2">
    <name type="scientific">Pontibacter indicus</name>
    <dbReference type="NCBI Taxonomy" id="1317125"/>
    <lineage>
        <taxon>Bacteria</taxon>
        <taxon>Pseudomonadati</taxon>
        <taxon>Bacteroidota</taxon>
        <taxon>Cytophagia</taxon>
        <taxon>Cytophagales</taxon>
        <taxon>Hymenobacteraceae</taxon>
        <taxon>Pontibacter</taxon>
    </lineage>
</organism>
<dbReference type="SUPFAM" id="SSF49899">
    <property type="entry name" value="Concanavalin A-like lectins/glucanases"/>
    <property type="match status" value="1"/>
</dbReference>
<dbReference type="EMBL" id="FTPP01000004">
    <property type="protein sequence ID" value="SIT94462.1"/>
    <property type="molecule type" value="Genomic_DNA"/>
</dbReference>
<reference evidence="2" key="1">
    <citation type="submission" date="2017-01" db="EMBL/GenBank/DDBJ databases">
        <authorList>
            <person name="Varghese N."/>
            <person name="Submissions S."/>
        </authorList>
    </citation>
    <scope>NUCLEOTIDE SEQUENCE [LARGE SCALE GENOMIC DNA]</scope>
    <source>
        <strain evidence="2">LP100</strain>
    </source>
</reference>
<protein>
    <submittedName>
        <fullName evidence="1">Concanavalin A-like lectin/glucanases superfamily protein</fullName>
    </submittedName>
</protein>
<dbReference type="InterPro" id="IPR013320">
    <property type="entry name" value="ConA-like_dom_sf"/>
</dbReference>
<dbReference type="RefSeq" id="WP_244554761.1">
    <property type="nucleotide sequence ID" value="NZ_FTPP01000004.1"/>
</dbReference>
<dbReference type="Pfam" id="PF13385">
    <property type="entry name" value="Laminin_G_3"/>
    <property type="match status" value="1"/>
</dbReference>
<accession>A0A1R3XTT8</accession>
<dbReference type="GO" id="GO:0005975">
    <property type="term" value="P:carbohydrate metabolic process"/>
    <property type="evidence" value="ECO:0007669"/>
    <property type="project" value="UniProtKB-ARBA"/>
</dbReference>
<dbReference type="GO" id="GO:0030246">
    <property type="term" value="F:carbohydrate binding"/>
    <property type="evidence" value="ECO:0007669"/>
    <property type="project" value="UniProtKB-KW"/>
</dbReference>